<dbReference type="EC" id="3.2.2.n1" evidence="2"/>
<dbReference type="Proteomes" id="UP000472839">
    <property type="component" value="Unassembled WGS sequence"/>
</dbReference>
<dbReference type="NCBIfam" id="TIGR00730">
    <property type="entry name" value="Rossman fold protein, TIGR00730 family"/>
    <property type="match status" value="1"/>
</dbReference>
<dbReference type="GO" id="GO:0009691">
    <property type="term" value="P:cytokinin biosynthetic process"/>
    <property type="evidence" value="ECO:0007669"/>
    <property type="project" value="UniProtKB-UniRule"/>
</dbReference>
<organism evidence="3 6">
    <name type="scientific">Poseidonibacter ostreae</name>
    <dbReference type="NCBI Taxonomy" id="2654171"/>
    <lineage>
        <taxon>Bacteria</taxon>
        <taxon>Pseudomonadati</taxon>
        <taxon>Campylobacterota</taxon>
        <taxon>Epsilonproteobacteria</taxon>
        <taxon>Campylobacterales</taxon>
        <taxon>Arcobacteraceae</taxon>
        <taxon>Poseidonibacter</taxon>
    </lineage>
</organism>
<comment type="catalytic activity">
    <reaction evidence="1">
        <text>AMP + H2O = D-ribose 5-phosphate + adenine</text>
        <dbReference type="Rhea" id="RHEA:20129"/>
        <dbReference type="ChEBI" id="CHEBI:15377"/>
        <dbReference type="ChEBI" id="CHEBI:16708"/>
        <dbReference type="ChEBI" id="CHEBI:78346"/>
        <dbReference type="ChEBI" id="CHEBI:456215"/>
        <dbReference type="EC" id="3.2.2.4"/>
    </reaction>
</comment>
<protein>
    <recommendedName>
        <fullName evidence="2">Cytokinin riboside 5'-monophosphate phosphoribohydrolase</fullName>
        <ecNumber evidence="2">3.2.2.n1</ecNumber>
    </recommendedName>
</protein>
<dbReference type="PANTHER" id="PTHR43393">
    <property type="entry name" value="CYTOKININ RIBOSIDE 5'-MONOPHOSPHATE PHOSPHORIBOHYDROLASE"/>
    <property type="match status" value="1"/>
</dbReference>
<dbReference type="GO" id="GO:0008714">
    <property type="term" value="F:AMP nucleosidase activity"/>
    <property type="evidence" value="ECO:0007669"/>
    <property type="project" value="UniProtKB-EC"/>
</dbReference>
<dbReference type="EMBL" id="WFKK01000033">
    <property type="protein sequence ID" value="KAB7887252.1"/>
    <property type="molecule type" value="Genomic_DNA"/>
</dbReference>
<dbReference type="InterPro" id="IPR052341">
    <property type="entry name" value="LOG_family_nucleotidases"/>
</dbReference>
<evidence type="ECO:0000313" key="4">
    <source>
        <dbReference type="EMBL" id="KAB7889523.1"/>
    </source>
</evidence>
<dbReference type="InterPro" id="IPR031100">
    <property type="entry name" value="LOG_fam"/>
</dbReference>
<dbReference type="Gene3D" id="3.40.50.450">
    <property type="match status" value="1"/>
</dbReference>
<evidence type="ECO:0000313" key="5">
    <source>
        <dbReference type="Proteomes" id="UP000461010"/>
    </source>
</evidence>
<dbReference type="SUPFAM" id="SSF102405">
    <property type="entry name" value="MCP/YpsA-like"/>
    <property type="match status" value="1"/>
</dbReference>
<evidence type="ECO:0000256" key="1">
    <source>
        <dbReference type="ARBA" id="ARBA00000274"/>
    </source>
</evidence>
<gene>
    <name evidence="4" type="ORF">GBG18_10875</name>
    <name evidence="3" type="ORF">GBG19_10970</name>
</gene>
<evidence type="ECO:0000313" key="6">
    <source>
        <dbReference type="Proteomes" id="UP000472839"/>
    </source>
</evidence>
<accession>A0A6L4WTL9</accession>
<name>A0A6L4WTL9_9BACT</name>
<proteinExistence type="inferred from homology"/>
<comment type="similarity">
    <text evidence="2">Belongs to the LOG family.</text>
</comment>
<dbReference type="Pfam" id="PF03641">
    <property type="entry name" value="Lysine_decarbox"/>
    <property type="match status" value="1"/>
</dbReference>
<reference evidence="5 6" key="1">
    <citation type="submission" date="2019-10" db="EMBL/GenBank/DDBJ databases">
        <title>Poseidonibacter ostreae sp. nov., isolated from the gut of the Ostrea denselamellosa.</title>
        <authorList>
            <person name="Choi A."/>
        </authorList>
    </citation>
    <scope>NUCLEOTIDE SEQUENCE [LARGE SCALE GENOMIC DNA]</scope>
    <source>
        <strain evidence="3 6">SJOD-M-33</strain>
        <strain evidence="4 5">SJOD-M-5</strain>
    </source>
</reference>
<dbReference type="AlphaFoldDB" id="A0A6L4WTL9"/>
<dbReference type="GO" id="GO:0005829">
    <property type="term" value="C:cytosol"/>
    <property type="evidence" value="ECO:0007669"/>
    <property type="project" value="TreeGrafter"/>
</dbReference>
<keyword evidence="2" id="KW-0203">Cytokinin biosynthesis</keyword>
<evidence type="ECO:0000256" key="2">
    <source>
        <dbReference type="RuleBase" id="RU363015"/>
    </source>
</evidence>
<keyword evidence="5" id="KW-1185">Reference proteome</keyword>
<keyword evidence="2" id="KW-0378">Hydrolase</keyword>
<sequence>MNKNEIIYNKNIIKDFNDAKEILKDLKNNVTIFGSARTKDDDKYALLAKKLAKRLAKKEINIITGGGGGIMSAANKGAFEAKKAQSIGLNILLPKEQHPNPYTTQSLTFNYFFSRKYMLVKYSQSIVIFPGGFGTLDELFEIITLLQTKKLNNIKIFLIGSDYWKPLLKFFKKSLCENRMIDKEDLDIFTLSDDIKFVEKSILKLIK</sequence>
<dbReference type="Proteomes" id="UP000461010">
    <property type="component" value="Unassembled WGS sequence"/>
</dbReference>
<dbReference type="PANTHER" id="PTHR43393:SF2">
    <property type="entry name" value="CYTOKININ RIBOSIDE 5'-MONOPHOSPHATE PHOSPHORIBOHYDROLASE"/>
    <property type="match status" value="1"/>
</dbReference>
<evidence type="ECO:0000313" key="3">
    <source>
        <dbReference type="EMBL" id="KAB7887252.1"/>
    </source>
</evidence>
<dbReference type="InterPro" id="IPR005269">
    <property type="entry name" value="LOG"/>
</dbReference>
<dbReference type="RefSeq" id="WP_152191026.1">
    <property type="nucleotide sequence ID" value="NZ_WFKI01000001.1"/>
</dbReference>
<comment type="caution">
    <text evidence="3">The sequence shown here is derived from an EMBL/GenBank/DDBJ whole genome shotgun (WGS) entry which is preliminary data.</text>
</comment>
<dbReference type="EMBL" id="WFKJ01000034">
    <property type="protein sequence ID" value="KAB7889523.1"/>
    <property type="molecule type" value="Genomic_DNA"/>
</dbReference>